<dbReference type="InterPro" id="IPR038062">
    <property type="entry name" value="ScdA-like_N_sf"/>
</dbReference>
<protein>
    <recommendedName>
        <fullName evidence="3">DUF1858 domain-containing protein</fullName>
    </recommendedName>
</protein>
<name>A0A1G2IXT1_9BACT</name>
<dbReference type="STRING" id="1802223.A2358_01630"/>
<organism evidence="1 2">
    <name type="scientific">Candidatus Staskawiczbacteria bacterium RIFOXYB1_FULL_37_44</name>
    <dbReference type="NCBI Taxonomy" id="1802223"/>
    <lineage>
        <taxon>Bacteria</taxon>
        <taxon>Candidatus Staskawicziibacteriota</taxon>
    </lineage>
</organism>
<dbReference type="EMBL" id="MHPJ01000001">
    <property type="protein sequence ID" value="OGZ79646.1"/>
    <property type="molecule type" value="Genomic_DNA"/>
</dbReference>
<dbReference type="Proteomes" id="UP000178650">
    <property type="component" value="Unassembled WGS sequence"/>
</dbReference>
<evidence type="ECO:0000313" key="2">
    <source>
        <dbReference type="Proteomes" id="UP000178650"/>
    </source>
</evidence>
<accession>A0A1G2IXT1</accession>
<reference evidence="1 2" key="1">
    <citation type="journal article" date="2016" name="Nat. Commun.">
        <title>Thousands of microbial genomes shed light on interconnected biogeochemical processes in an aquifer system.</title>
        <authorList>
            <person name="Anantharaman K."/>
            <person name="Brown C.T."/>
            <person name="Hug L.A."/>
            <person name="Sharon I."/>
            <person name="Castelle C.J."/>
            <person name="Probst A.J."/>
            <person name="Thomas B.C."/>
            <person name="Singh A."/>
            <person name="Wilkins M.J."/>
            <person name="Karaoz U."/>
            <person name="Brodie E.L."/>
            <person name="Williams K.H."/>
            <person name="Hubbard S.S."/>
            <person name="Banfield J.F."/>
        </authorList>
    </citation>
    <scope>NUCLEOTIDE SEQUENCE [LARGE SCALE GENOMIC DNA]</scope>
</reference>
<gene>
    <name evidence="1" type="ORF">A2358_01630</name>
</gene>
<evidence type="ECO:0008006" key="3">
    <source>
        <dbReference type="Google" id="ProtNLM"/>
    </source>
</evidence>
<proteinExistence type="predicted"/>
<comment type="caution">
    <text evidence="1">The sequence shown here is derived from an EMBL/GenBank/DDBJ whole genome shotgun (WGS) entry which is preliminary data.</text>
</comment>
<dbReference type="SUPFAM" id="SSF140683">
    <property type="entry name" value="SP0561-like"/>
    <property type="match status" value="1"/>
</dbReference>
<evidence type="ECO:0000313" key="1">
    <source>
        <dbReference type="EMBL" id="OGZ79646.1"/>
    </source>
</evidence>
<sequence length="67" mass="7610">MQKITEKTTLKKILDKTGAEEILAKHGVPCVSCPMAQFEMEKLKIGQVCEMYKLSLKNILKDLNKTK</sequence>
<dbReference type="AlphaFoldDB" id="A0A1G2IXT1"/>
<dbReference type="Gene3D" id="1.10.3910.10">
    <property type="entry name" value="SP0561-like"/>
    <property type="match status" value="1"/>
</dbReference>